<dbReference type="SUPFAM" id="SSF46689">
    <property type="entry name" value="Homeodomain-like"/>
    <property type="match status" value="2"/>
</dbReference>
<dbReference type="GO" id="GO:0003700">
    <property type="term" value="F:DNA-binding transcription factor activity"/>
    <property type="evidence" value="ECO:0007669"/>
    <property type="project" value="InterPro"/>
</dbReference>
<dbReference type="InterPro" id="IPR018060">
    <property type="entry name" value="HTH_AraC"/>
</dbReference>
<sequence>MSALLNSSLKKEYPQKEVSRIGFLLLNNFTMIALASAVEPLRMANQLSGKELYDWYTITEDGESVAASDGITVTPDISINAAPKLDTLIVVGGVNITRSYTRRQVSWVQSLARKHVNLGGVCTGPYLLADAGVMDGYECSAHWECIAALQEAYPRVSCTNNLFVIDRDRMTSTGGSVPMDMMINMIKRDYGHQLAASISEMFICDRIRGETDYQRIPLRHVLGTAQPKLVEAITLMEANIEETIELDELAAYVGLSRRQLERLFQKYLQCPPSKYYLKLRLFRARQLLRQTSMSIIDIATACGFVSSPHFSKCYRIHIGISPRAERLGHGETELENVLLTPDVVEDNPVQADISVFEVPSLRSSRALYEAQYEPTYGSVLV</sequence>
<feature type="domain" description="HTH araC/xylS-type" evidence="3">
    <location>
        <begin position="230"/>
        <end position="328"/>
    </location>
</feature>
<name>A0A1Z2SBP8_VIBGA</name>
<organism evidence="4 5">
    <name type="scientific">Vibrio gazogenes</name>
    <dbReference type="NCBI Taxonomy" id="687"/>
    <lineage>
        <taxon>Bacteria</taxon>
        <taxon>Pseudomonadati</taxon>
        <taxon>Pseudomonadota</taxon>
        <taxon>Gammaproteobacteria</taxon>
        <taxon>Vibrionales</taxon>
        <taxon>Vibrionaceae</taxon>
        <taxon>Vibrio</taxon>
    </lineage>
</organism>
<gene>
    <name evidence="4" type="ORF">BSQ33_01885</name>
</gene>
<dbReference type="Pfam" id="PF12833">
    <property type="entry name" value="HTH_18"/>
    <property type="match status" value="1"/>
</dbReference>
<dbReference type="InterPro" id="IPR009057">
    <property type="entry name" value="Homeodomain-like_sf"/>
</dbReference>
<dbReference type="PROSITE" id="PS01124">
    <property type="entry name" value="HTH_ARAC_FAMILY_2"/>
    <property type="match status" value="1"/>
</dbReference>
<evidence type="ECO:0000259" key="3">
    <source>
        <dbReference type="PROSITE" id="PS01124"/>
    </source>
</evidence>
<dbReference type="PANTHER" id="PTHR43130:SF3">
    <property type="entry name" value="HTH-TYPE TRANSCRIPTIONAL REGULATOR RV1931C"/>
    <property type="match status" value="1"/>
</dbReference>
<dbReference type="PANTHER" id="PTHR43130">
    <property type="entry name" value="ARAC-FAMILY TRANSCRIPTIONAL REGULATOR"/>
    <property type="match status" value="1"/>
</dbReference>
<keyword evidence="1" id="KW-0805">Transcription regulation</keyword>
<accession>A0A1Z2SBP8</accession>
<dbReference type="Pfam" id="PF01965">
    <property type="entry name" value="DJ-1_PfpI"/>
    <property type="match status" value="1"/>
</dbReference>
<dbReference type="Gene3D" id="1.10.10.60">
    <property type="entry name" value="Homeodomain-like"/>
    <property type="match status" value="1"/>
</dbReference>
<proteinExistence type="predicted"/>
<dbReference type="RefSeq" id="WP_088133133.1">
    <property type="nucleotide sequence ID" value="NZ_CP018835.1"/>
</dbReference>
<dbReference type="AlphaFoldDB" id="A0A1Z2SBP8"/>
<dbReference type="InterPro" id="IPR002818">
    <property type="entry name" value="DJ-1/PfpI"/>
</dbReference>
<dbReference type="Proteomes" id="UP000196708">
    <property type="component" value="Chromosome 1"/>
</dbReference>
<dbReference type="SMART" id="SM00342">
    <property type="entry name" value="HTH_ARAC"/>
    <property type="match status" value="1"/>
</dbReference>
<protein>
    <submittedName>
        <fullName evidence="4">AraC family transcriptional regulator</fullName>
    </submittedName>
</protein>
<dbReference type="CDD" id="cd03136">
    <property type="entry name" value="GATase1_AraC_ArgR_like"/>
    <property type="match status" value="1"/>
</dbReference>
<dbReference type="FunFam" id="1.10.10.60:FF:000090">
    <property type="entry name" value="Transcriptional regulator ArgR, AraC family"/>
    <property type="match status" value="1"/>
</dbReference>
<keyword evidence="2" id="KW-0804">Transcription</keyword>
<evidence type="ECO:0000256" key="1">
    <source>
        <dbReference type="ARBA" id="ARBA00023015"/>
    </source>
</evidence>
<dbReference type="InterPro" id="IPR052158">
    <property type="entry name" value="INH-QAR"/>
</dbReference>
<dbReference type="Gene3D" id="3.40.50.880">
    <property type="match status" value="1"/>
</dbReference>
<evidence type="ECO:0000313" key="5">
    <source>
        <dbReference type="Proteomes" id="UP000196708"/>
    </source>
</evidence>
<dbReference type="SUPFAM" id="SSF52317">
    <property type="entry name" value="Class I glutamine amidotransferase-like"/>
    <property type="match status" value="1"/>
</dbReference>
<dbReference type="InterPro" id="IPR029062">
    <property type="entry name" value="Class_I_gatase-like"/>
</dbReference>
<dbReference type="OrthoDB" id="6057514at2"/>
<reference evidence="4 5" key="1">
    <citation type="submission" date="2016-12" db="EMBL/GenBank/DDBJ databases">
        <authorList>
            <person name="Song W.-J."/>
            <person name="Kurnit D.M."/>
        </authorList>
    </citation>
    <scope>NUCLEOTIDE SEQUENCE [LARGE SCALE GENOMIC DNA]</scope>
    <source>
        <strain evidence="4 5">ATCC 43942</strain>
    </source>
</reference>
<evidence type="ECO:0000256" key="2">
    <source>
        <dbReference type="ARBA" id="ARBA00023163"/>
    </source>
</evidence>
<dbReference type="GO" id="GO:0043565">
    <property type="term" value="F:sequence-specific DNA binding"/>
    <property type="evidence" value="ECO:0007669"/>
    <property type="project" value="InterPro"/>
</dbReference>
<dbReference type="KEGG" id="vga:BSQ33_01885"/>
<dbReference type="EMBL" id="CP018835">
    <property type="protein sequence ID" value="ASA54604.1"/>
    <property type="molecule type" value="Genomic_DNA"/>
</dbReference>
<evidence type="ECO:0000313" key="4">
    <source>
        <dbReference type="EMBL" id="ASA54604.1"/>
    </source>
</evidence>